<sequence length="77" mass="8970">MGYLLGVMKPYWPTAPVTIGNTTYADVLEVKIPLSDRSEGGWPSHYYWAPHVGVVRLRTWYNRQPRTWTLVRSHIVQ</sequence>
<evidence type="ECO:0000313" key="1">
    <source>
        <dbReference type="EMBL" id="GGF79748.1"/>
    </source>
</evidence>
<reference evidence="1 2" key="1">
    <citation type="journal article" date="2019" name="Int. J. Syst. Evol. Microbiol.">
        <title>The Global Catalogue of Microorganisms (GCM) 10K type strain sequencing project: providing services to taxonomists for standard genome sequencing and annotation.</title>
        <authorList>
            <consortium name="The Broad Institute Genomics Platform"/>
            <consortium name="The Broad Institute Genome Sequencing Center for Infectious Disease"/>
            <person name="Wu L."/>
            <person name="Ma J."/>
        </authorList>
    </citation>
    <scope>NUCLEOTIDE SEQUENCE [LARGE SCALE GENOMIC DNA]</scope>
    <source>
        <strain evidence="1 2">CGMCC 1.12720</strain>
    </source>
</reference>
<organism evidence="1 2">
    <name type="scientific">Hymenobacter qilianensis</name>
    <dbReference type="NCBI Taxonomy" id="1385715"/>
    <lineage>
        <taxon>Bacteria</taxon>
        <taxon>Pseudomonadati</taxon>
        <taxon>Bacteroidota</taxon>
        <taxon>Cytophagia</taxon>
        <taxon>Cytophagales</taxon>
        <taxon>Hymenobacteraceae</taxon>
        <taxon>Hymenobacter</taxon>
    </lineage>
</organism>
<gene>
    <name evidence="1" type="ORF">GCM10011375_38520</name>
</gene>
<keyword evidence="2" id="KW-1185">Reference proteome</keyword>
<evidence type="ECO:0000313" key="2">
    <source>
        <dbReference type="Proteomes" id="UP000605392"/>
    </source>
</evidence>
<accession>A0ACB5PWP6</accession>
<proteinExistence type="predicted"/>
<comment type="caution">
    <text evidence="1">The sequence shown here is derived from an EMBL/GenBank/DDBJ whole genome shotgun (WGS) entry which is preliminary data.</text>
</comment>
<name>A0ACB5PWP6_9BACT</name>
<dbReference type="Proteomes" id="UP000605392">
    <property type="component" value="Unassembled WGS sequence"/>
</dbReference>
<protein>
    <submittedName>
        <fullName evidence="1">Uncharacterized protein</fullName>
    </submittedName>
</protein>
<dbReference type="EMBL" id="BMFN01000005">
    <property type="protein sequence ID" value="GGF79748.1"/>
    <property type="molecule type" value="Genomic_DNA"/>
</dbReference>